<evidence type="ECO:0000313" key="2">
    <source>
        <dbReference type="Proteomes" id="UP000826012"/>
    </source>
</evidence>
<accession>A0ABM7SR85</accession>
<reference evidence="1 2" key="1">
    <citation type="submission" date="2021-07" db="EMBL/GenBank/DDBJ databases">
        <title>Complete genome sequence of nontuberculous Mycobacterium sp. TY59.</title>
        <authorList>
            <person name="Fukushima K."/>
        </authorList>
    </citation>
    <scope>NUCLEOTIDE SEQUENCE [LARGE SCALE GENOMIC DNA]</scope>
    <source>
        <strain evidence="1 2">TY59</strain>
    </source>
</reference>
<gene>
    <name evidence="1" type="ORF">MTY59_36570</name>
</gene>
<protein>
    <submittedName>
        <fullName evidence="1">Uncharacterized protein</fullName>
    </submittedName>
</protein>
<organism evidence="1 2">
    <name type="scientific">Mycobacterium senriense</name>
    <dbReference type="NCBI Taxonomy" id="2775496"/>
    <lineage>
        <taxon>Bacteria</taxon>
        <taxon>Bacillati</taxon>
        <taxon>Actinomycetota</taxon>
        <taxon>Actinomycetes</taxon>
        <taxon>Mycobacteriales</taxon>
        <taxon>Mycobacteriaceae</taxon>
        <taxon>Mycobacterium</taxon>
        <taxon>Mycobacterium avium complex (MAC)</taxon>
    </lineage>
</organism>
<name>A0ABM7SR85_9MYCO</name>
<sequence>MSPETPDPFTLALYVSSPSATGAASALSDGVSSWCSRATSTRIMAHLRELAPRKKMLTLLPATRDVDTREAAGLTKLVLS</sequence>
<evidence type="ECO:0000313" key="1">
    <source>
        <dbReference type="EMBL" id="BCZ23802.1"/>
    </source>
</evidence>
<dbReference type="Proteomes" id="UP000826012">
    <property type="component" value="Chromosome"/>
</dbReference>
<proteinExistence type="predicted"/>
<dbReference type="EMBL" id="AP024828">
    <property type="protein sequence ID" value="BCZ23802.1"/>
    <property type="molecule type" value="Genomic_DNA"/>
</dbReference>
<keyword evidence="2" id="KW-1185">Reference proteome</keyword>